<evidence type="ECO:0000313" key="3">
    <source>
        <dbReference type="Proteomes" id="UP000000637"/>
    </source>
</evidence>
<dbReference type="SUPFAM" id="SSF69279">
    <property type="entry name" value="Phage tail proteins"/>
    <property type="match status" value="1"/>
</dbReference>
<dbReference type="STRING" id="290340.AAur_3612"/>
<proteinExistence type="predicted"/>
<organism evidence="2 3">
    <name type="scientific">Paenarthrobacter aurescens (strain TC1)</name>
    <dbReference type="NCBI Taxonomy" id="290340"/>
    <lineage>
        <taxon>Bacteria</taxon>
        <taxon>Bacillati</taxon>
        <taxon>Actinomycetota</taxon>
        <taxon>Actinomycetes</taxon>
        <taxon>Micrococcales</taxon>
        <taxon>Micrococcaceae</taxon>
        <taxon>Paenarthrobacter</taxon>
    </lineage>
</organism>
<sequence length="506" mass="53312">MRQLQGLPELIVTLGRRRLSTAETAAIVSVQVLSSLARPAQCLISWRPGPGSTAAARGGVDPAPGDALRVELGGQRTPLFVGEVTVVEYSYGADLGQEIRIRAYDALHRLRKRQFTRLHNDVDLAGLARKLCEGTGLDVVGGGDRLGQVYQCARTDLSLLVQQSARVGAYPVVHDGVLRLTGLDGEGEPLELTLGATLHSADIELSQEPAYAGAKTNGWRSDDASIHQAETTSSDAKAQVAADPALASVGAGGDLRRDNEVLDSGALADGLAKAELDTKMAGQVTAVLVAEGNPRLRAGGRVRIKGVAPSIEGTYLIASASHRLDGTGYETTLTTRPPSSVPERRPDIFTLGMVTDMDDPEARGRVRVRLPAYPDLETNWAPVLTAGAGPGKGLVVPPAPGDNVLVLLPATDPAQAIILGGLYGSEQTPDSRVGTERDSRYTFRSADGQQIMLDGGARTISFTDGHGSSVELGPDRFRITAATDLVLEAPGQAMKIRAKSVDFEEA</sequence>
<reference evidence="2 3" key="1">
    <citation type="journal article" date="2006" name="PLoS Genet.">
        <title>Secrets of soil survival revealed by the genome sequence of Arthrobacter aurescens TC1.</title>
        <authorList>
            <person name="Mongodin E.F."/>
            <person name="Shapir N."/>
            <person name="Daugherty S.C."/>
            <person name="DeBoy R.T."/>
            <person name="Emerson J.B."/>
            <person name="Shvartzbeyn A."/>
            <person name="Radune D."/>
            <person name="Vamathevan J."/>
            <person name="Riggs F."/>
            <person name="Grinberg V."/>
            <person name="Khouri H."/>
            <person name="Wackett L.P."/>
            <person name="Nelson K.E."/>
            <person name="Sadowsky M.J."/>
        </authorList>
    </citation>
    <scope>NUCLEOTIDE SEQUENCE [LARGE SCALE GENOMIC DNA]</scope>
    <source>
        <strain evidence="2 3">TC1</strain>
    </source>
</reference>
<dbReference type="Pfam" id="PF04717">
    <property type="entry name" value="Phage_base_V"/>
    <property type="match status" value="1"/>
</dbReference>
<dbReference type="Gene3D" id="2.40.50.230">
    <property type="entry name" value="Gp5 N-terminal domain"/>
    <property type="match status" value="1"/>
</dbReference>
<protein>
    <submittedName>
        <fullName evidence="2">Phage-related protein</fullName>
    </submittedName>
</protein>
<accession>A1RAN9</accession>
<dbReference type="OrthoDB" id="1907165at2"/>
<gene>
    <name evidence="2" type="ordered locus">AAur_3612</name>
</gene>
<evidence type="ECO:0000259" key="1">
    <source>
        <dbReference type="Pfam" id="PF04717"/>
    </source>
</evidence>
<dbReference type="RefSeq" id="WP_011776227.1">
    <property type="nucleotide sequence ID" value="NC_008711.1"/>
</dbReference>
<dbReference type="Proteomes" id="UP000000637">
    <property type="component" value="Chromosome"/>
</dbReference>
<dbReference type="HOGENOM" id="CLU_520553_0_0_11"/>
<dbReference type="AlphaFoldDB" id="A1RAN9"/>
<evidence type="ECO:0000313" key="2">
    <source>
        <dbReference type="EMBL" id="ABM08584.1"/>
    </source>
</evidence>
<dbReference type="EMBL" id="CP000474">
    <property type="protein sequence ID" value="ABM08584.1"/>
    <property type="molecule type" value="Genomic_DNA"/>
</dbReference>
<dbReference type="SUPFAM" id="SSF69255">
    <property type="entry name" value="gp5 N-terminal domain-like"/>
    <property type="match status" value="1"/>
</dbReference>
<dbReference type="InterPro" id="IPR037026">
    <property type="entry name" value="Vgr_OB-fold_dom_sf"/>
</dbReference>
<keyword evidence="3" id="KW-1185">Reference proteome</keyword>
<dbReference type="KEGG" id="aau:AAur_3612"/>
<name>A1RAN9_PAEAT</name>
<dbReference type="eggNOG" id="COG3501">
    <property type="taxonomic scope" value="Bacteria"/>
</dbReference>
<feature type="domain" description="Gp5/Type VI secretion system Vgr protein OB-fold" evidence="1">
    <location>
        <begin position="351"/>
        <end position="423"/>
    </location>
</feature>
<dbReference type="InterPro" id="IPR006531">
    <property type="entry name" value="Gp5/Vgr_OB"/>
</dbReference>